<dbReference type="EMBL" id="ML987197">
    <property type="protein sequence ID" value="KAF2247341.1"/>
    <property type="molecule type" value="Genomic_DNA"/>
</dbReference>
<dbReference type="RefSeq" id="XP_033682345.1">
    <property type="nucleotide sequence ID" value="XM_033823826.1"/>
</dbReference>
<feature type="transmembrane region" description="Helical" evidence="2">
    <location>
        <begin position="41"/>
        <end position="65"/>
    </location>
</feature>
<feature type="compositionally biased region" description="Low complexity" evidence="1">
    <location>
        <begin position="745"/>
        <end position="757"/>
    </location>
</feature>
<dbReference type="OrthoDB" id="3540210at2759"/>
<evidence type="ECO:0000313" key="4">
    <source>
        <dbReference type="Proteomes" id="UP000800094"/>
    </source>
</evidence>
<evidence type="ECO:0000256" key="2">
    <source>
        <dbReference type="SAM" id="Phobius"/>
    </source>
</evidence>
<evidence type="ECO:0000256" key="1">
    <source>
        <dbReference type="SAM" id="MobiDB-lite"/>
    </source>
</evidence>
<evidence type="ECO:0000313" key="3">
    <source>
        <dbReference type="EMBL" id="KAF2247341.1"/>
    </source>
</evidence>
<reference evidence="3" key="1">
    <citation type="journal article" date="2020" name="Stud. Mycol.">
        <title>101 Dothideomycetes genomes: a test case for predicting lifestyles and emergence of pathogens.</title>
        <authorList>
            <person name="Haridas S."/>
            <person name="Albert R."/>
            <person name="Binder M."/>
            <person name="Bloem J."/>
            <person name="Labutti K."/>
            <person name="Salamov A."/>
            <person name="Andreopoulos B."/>
            <person name="Baker S."/>
            <person name="Barry K."/>
            <person name="Bills G."/>
            <person name="Bluhm B."/>
            <person name="Cannon C."/>
            <person name="Castanera R."/>
            <person name="Culley D."/>
            <person name="Daum C."/>
            <person name="Ezra D."/>
            <person name="Gonzalez J."/>
            <person name="Henrissat B."/>
            <person name="Kuo A."/>
            <person name="Liang C."/>
            <person name="Lipzen A."/>
            <person name="Lutzoni F."/>
            <person name="Magnuson J."/>
            <person name="Mondo S."/>
            <person name="Nolan M."/>
            <person name="Ohm R."/>
            <person name="Pangilinan J."/>
            <person name="Park H.-J."/>
            <person name="Ramirez L."/>
            <person name="Alfaro M."/>
            <person name="Sun H."/>
            <person name="Tritt A."/>
            <person name="Yoshinaga Y."/>
            <person name="Zwiers L.-H."/>
            <person name="Turgeon B."/>
            <person name="Goodwin S."/>
            <person name="Spatafora J."/>
            <person name="Crous P."/>
            <person name="Grigoriev I."/>
        </authorList>
    </citation>
    <scope>NUCLEOTIDE SEQUENCE</scope>
    <source>
        <strain evidence="3">CBS 122368</strain>
    </source>
</reference>
<gene>
    <name evidence="3" type="ORF">BU26DRAFT_429307</name>
</gene>
<keyword evidence="2" id="KW-0812">Transmembrane</keyword>
<feature type="transmembrane region" description="Helical" evidence="2">
    <location>
        <begin position="120"/>
        <end position="140"/>
    </location>
</feature>
<protein>
    <submittedName>
        <fullName evidence="3">Uncharacterized protein</fullName>
    </submittedName>
</protein>
<sequence length="757" mass="83719">MSALTTSDPDRYNVHIGFWTNWTYGKVHGATLTLTRRDGGLLIAFLALFVSYSGTSFWRLCCFALHRLCSSSQPQDGRYHQRQVIWRNATSANDGTWRLSRTIWAWQRGGRSPGKACSSFIPALLLAIVISATFSVAGIFSSRVTTATANEVLFSAGHCAAWDRTLMTADFQNFTSLYLPNYNARVSTHLSYAARCYTPTASPEDCQIYVKPSLPFSVISGAPCPFQNGICRFASSNLILDTGFLDSHHHLGINAPPKDRFQYRVVNHCAPLVTQGYMEDFNKPYNNTLFPEIPMVRFFYGQSASRVLPGTNFSFTYEVPANFSIDTYNSFQAAPNDYVISALGSIWPVNNSDSDLTSDFFPREELSRDNADVVLIFLSSLGIQFVQQVDDAWYSAHRVYGFLTDTTAMKNYTVYAQDGPASVLGCTLQHQLCNPNLPLKERCEPLRGIWSDIQPETALDLWKSEEDRAAMAWARKILIEGIDCTIKDVLGTAQTAALVARNGLYKALQGPLPADQWQREVQHWFGASLASVQDAFVQAVTAPTPSDMEQFRVKPQDRSAQRFCRNQKLLSARYSSINVLGMSIILVVGALLVILDWSIESLADCIQKPGKKRRCCCIRVRPERYALLEWKTNAIEQLHRLAHEGAGYDSWTHLEDAIPIPCGGLGVVDGDATHPRLKPAPIENSKSKSTSGGATNIVFGEEHPDVPKKHTWGAQSPQHIEIASTAVPISEAIDNHGINDPAPPSASNTSTSSSVST</sequence>
<name>A0A6A6IAD3_9PLEO</name>
<keyword evidence="2" id="KW-0472">Membrane</keyword>
<organism evidence="3 4">
    <name type="scientific">Trematosphaeria pertusa</name>
    <dbReference type="NCBI Taxonomy" id="390896"/>
    <lineage>
        <taxon>Eukaryota</taxon>
        <taxon>Fungi</taxon>
        <taxon>Dikarya</taxon>
        <taxon>Ascomycota</taxon>
        <taxon>Pezizomycotina</taxon>
        <taxon>Dothideomycetes</taxon>
        <taxon>Pleosporomycetidae</taxon>
        <taxon>Pleosporales</taxon>
        <taxon>Massarineae</taxon>
        <taxon>Trematosphaeriaceae</taxon>
        <taxon>Trematosphaeria</taxon>
    </lineage>
</organism>
<feature type="region of interest" description="Disordered" evidence="1">
    <location>
        <begin position="731"/>
        <end position="757"/>
    </location>
</feature>
<keyword evidence="4" id="KW-1185">Reference proteome</keyword>
<keyword evidence="2" id="KW-1133">Transmembrane helix</keyword>
<proteinExistence type="predicted"/>
<dbReference type="AlphaFoldDB" id="A0A6A6IAD3"/>
<dbReference type="GeneID" id="54577156"/>
<accession>A0A6A6IAD3</accession>
<dbReference type="Proteomes" id="UP000800094">
    <property type="component" value="Unassembled WGS sequence"/>
</dbReference>